<dbReference type="Proteomes" id="UP000276133">
    <property type="component" value="Unassembled WGS sequence"/>
</dbReference>
<organism evidence="1 2">
    <name type="scientific">Brachionus plicatilis</name>
    <name type="common">Marine rotifer</name>
    <name type="synonym">Brachionus muelleri</name>
    <dbReference type="NCBI Taxonomy" id="10195"/>
    <lineage>
        <taxon>Eukaryota</taxon>
        <taxon>Metazoa</taxon>
        <taxon>Spiralia</taxon>
        <taxon>Gnathifera</taxon>
        <taxon>Rotifera</taxon>
        <taxon>Eurotatoria</taxon>
        <taxon>Monogononta</taxon>
        <taxon>Pseudotrocha</taxon>
        <taxon>Ploima</taxon>
        <taxon>Brachionidae</taxon>
        <taxon>Brachionus</taxon>
    </lineage>
</organism>
<keyword evidence="2" id="KW-1185">Reference proteome</keyword>
<evidence type="ECO:0000313" key="2">
    <source>
        <dbReference type="Proteomes" id="UP000276133"/>
    </source>
</evidence>
<dbReference type="EMBL" id="REGN01005697">
    <property type="protein sequence ID" value="RNA12399.1"/>
    <property type="molecule type" value="Genomic_DNA"/>
</dbReference>
<comment type="caution">
    <text evidence="1">The sequence shown here is derived from an EMBL/GenBank/DDBJ whole genome shotgun (WGS) entry which is preliminary data.</text>
</comment>
<sequence length="99" mass="11497">MLKCRGEFSVLKYFITSNVLFDHFDHQKLIINFKFPIQIPLKLGNLIEKSRDDQNIEKFLSHIGITTGRLLPKNTIGLIIWTRIKTDLGEDELREAVLS</sequence>
<name>A0A3M7QM96_BRAPC</name>
<accession>A0A3M7QM96</accession>
<evidence type="ECO:0000313" key="1">
    <source>
        <dbReference type="EMBL" id="RNA12399.1"/>
    </source>
</evidence>
<reference evidence="1 2" key="1">
    <citation type="journal article" date="2018" name="Sci. Rep.">
        <title>Genomic signatures of local adaptation to the degree of environmental predictability in rotifers.</title>
        <authorList>
            <person name="Franch-Gras L."/>
            <person name="Hahn C."/>
            <person name="Garcia-Roger E.M."/>
            <person name="Carmona M.J."/>
            <person name="Serra M."/>
            <person name="Gomez A."/>
        </authorList>
    </citation>
    <scope>NUCLEOTIDE SEQUENCE [LARGE SCALE GENOMIC DNA]</scope>
    <source>
        <strain evidence="1">HYR1</strain>
    </source>
</reference>
<proteinExistence type="predicted"/>
<gene>
    <name evidence="1" type="ORF">BpHYR1_045561</name>
</gene>
<protein>
    <submittedName>
        <fullName evidence="1">Uncharacterized protein</fullName>
    </submittedName>
</protein>
<dbReference type="AlphaFoldDB" id="A0A3M7QM96"/>